<dbReference type="InterPro" id="IPR036915">
    <property type="entry name" value="Cyclin-like_sf"/>
</dbReference>
<accession>A0A077ZVJ0</accession>
<dbReference type="SUPFAM" id="SSF47954">
    <property type="entry name" value="Cyclin-like"/>
    <property type="match status" value="1"/>
</dbReference>
<dbReference type="EMBL" id="CCKQ01002828">
    <property type="protein sequence ID" value="CDW73935.1"/>
    <property type="molecule type" value="Genomic_DNA"/>
</dbReference>
<feature type="region of interest" description="Disordered" evidence="2">
    <location>
        <begin position="1"/>
        <end position="30"/>
    </location>
</feature>
<evidence type="ECO:0000256" key="1">
    <source>
        <dbReference type="RuleBase" id="RU000383"/>
    </source>
</evidence>
<dbReference type="InParanoid" id="A0A077ZVJ0"/>
<dbReference type="Gene3D" id="1.10.472.10">
    <property type="entry name" value="Cyclin-like"/>
    <property type="match status" value="1"/>
</dbReference>
<feature type="compositionally biased region" description="Polar residues" evidence="2">
    <location>
        <begin position="20"/>
        <end position="30"/>
    </location>
</feature>
<protein>
    <recommendedName>
        <fullName evidence="3">Cyclin-like domain-containing protein</fullName>
    </recommendedName>
</protein>
<evidence type="ECO:0000313" key="5">
    <source>
        <dbReference type="Proteomes" id="UP000039865"/>
    </source>
</evidence>
<gene>
    <name evidence="4" type="primary">Contig8706.g9291</name>
    <name evidence="4" type="ORF">STYLEM_2925</name>
</gene>
<dbReference type="FunFam" id="1.10.472.10:FF:000057">
    <property type="entry name" value="Cyclin N-terminal domain containing 2"/>
    <property type="match status" value="1"/>
</dbReference>
<sequence>MRGKSREIRIQDTEDEKSPNKPSIVQKKNYSSVALQQQMNFFNKRNPREGGMQMMKRFSHESDDNTHSPSFQFDSQKIAISLAKIKNLPTTSKSTQFLPVIEQKNSSFQKKKQKIKHQVYKEETKNNQYENGRQPVKHASADLRKALPEIRNASSSRKKSSFAYRKASSQFTALQSLEQTVLLNVIRPACLEDDLLNNSGFSDDEEDQLSSEMKKYLQIPMDKSLKGDNFLDGHHISNEHRSRMVDWMIQVFRVLKLSSQTTFNLAVTIMDRYFHGMKLLKKVLDRQELHLVGLVSIFISSKYEDVIPIHMSQILRDAGHSKYQRSDVIEREKEILHVLKFNVQFRNPYEEACILLKMVLNNFPLHKLQKQDEKLMFEYLIMMSQLILHSAQLCSNDIMDMAKTLGLMSLKYMKSYFEHLIDTNQTSTGSQLGVTMNSTLRSSNLNIRADSPQKGSKKDPHSKLIFAKKLVSYYKAQYFIGEDRTKFRQFAIAIRDEFKNYCDKIYGLKNLEKSYPEFFTDQAIFLILKK</sequence>
<proteinExistence type="inferred from homology"/>
<dbReference type="InterPro" id="IPR006671">
    <property type="entry name" value="Cyclin_N"/>
</dbReference>
<feature type="compositionally biased region" description="Basic and acidic residues" evidence="2">
    <location>
        <begin position="1"/>
        <end position="19"/>
    </location>
</feature>
<feature type="domain" description="Cyclin-like" evidence="3">
    <location>
        <begin position="246"/>
        <end position="337"/>
    </location>
</feature>
<keyword evidence="1" id="KW-0195">Cyclin</keyword>
<evidence type="ECO:0000256" key="2">
    <source>
        <dbReference type="SAM" id="MobiDB-lite"/>
    </source>
</evidence>
<evidence type="ECO:0000259" key="3">
    <source>
        <dbReference type="SMART" id="SM00385"/>
    </source>
</evidence>
<dbReference type="SMART" id="SM00385">
    <property type="entry name" value="CYCLIN"/>
    <property type="match status" value="1"/>
</dbReference>
<evidence type="ECO:0000313" key="4">
    <source>
        <dbReference type="EMBL" id="CDW73935.1"/>
    </source>
</evidence>
<dbReference type="InterPro" id="IPR013763">
    <property type="entry name" value="Cyclin-like_dom"/>
</dbReference>
<dbReference type="AlphaFoldDB" id="A0A077ZVJ0"/>
<dbReference type="InterPro" id="IPR039361">
    <property type="entry name" value="Cyclin"/>
</dbReference>
<dbReference type="Pfam" id="PF00134">
    <property type="entry name" value="Cyclin_N"/>
    <property type="match status" value="1"/>
</dbReference>
<dbReference type="Proteomes" id="UP000039865">
    <property type="component" value="Unassembled WGS sequence"/>
</dbReference>
<organism evidence="4 5">
    <name type="scientific">Stylonychia lemnae</name>
    <name type="common">Ciliate</name>
    <dbReference type="NCBI Taxonomy" id="5949"/>
    <lineage>
        <taxon>Eukaryota</taxon>
        <taxon>Sar</taxon>
        <taxon>Alveolata</taxon>
        <taxon>Ciliophora</taxon>
        <taxon>Intramacronucleata</taxon>
        <taxon>Spirotrichea</taxon>
        <taxon>Stichotrichia</taxon>
        <taxon>Sporadotrichida</taxon>
        <taxon>Oxytrichidae</taxon>
        <taxon>Stylonychinae</taxon>
        <taxon>Stylonychia</taxon>
    </lineage>
</organism>
<name>A0A077ZVJ0_STYLE</name>
<dbReference type="OrthoDB" id="5590282at2759"/>
<reference evidence="4 5" key="1">
    <citation type="submission" date="2014-06" db="EMBL/GenBank/DDBJ databases">
        <authorList>
            <person name="Swart Estienne"/>
        </authorList>
    </citation>
    <scope>NUCLEOTIDE SEQUENCE [LARGE SCALE GENOMIC DNA]</scope>
    <source>
        <strain evidence="4 5">130c</strain>
    </source>
</reference>
<comment type="similarity">
    <text evidence="1">Belongs to the cyclin family.</text>
</comment>
<dbReference type="PANTHER" id="PTHR10177">
    <property type="entry name" value="CYCLINS"/>
    <property type="match status" value="1"/>
</dbReference>
<keyword evidence="5" id="KW-1185">Reference proteome</keyword>